<dbReference type="Proteomes" id="UP001296873">
    <property type="component" value="Unassembled WGS sequence"/>
</dbReference>
<keyword evidence="1" id="KW-1133">Transmembrane helix</keyword>
<reference evidence="2 3" key="1">
    <citation type="journal article" date="2020" name="Microorganisms">
        <title>Osmotic Adaptation and Compatible Solute Biosynthesis of Phototrophic Bacteria as Revealed from Genome Analyses.</title>
        <authorList>
            <person name="Imhoff J.F."/>
            <person name="Rahn T."/>
            <person name="Kunzel S."/>
            <person name="Keller A."/>
            <person name="Neulinger S.C."/>
        </authorList>
    </citation>
    <scope>NUCLEOTIDE SEQUENCE [LARGE SCALE GENOMIC DNA]</scope>
    <source>
        <strain evidence="2 3">DSM 9895</strain>
    </source>
</reference>
<evidence type="ECO:0000313" key="3">
    <source>
        <dbReference type="Proteomes" id="UP001296873"/>
    </source>
</evidence>
<evidence type="ECO:0000256" key="1">
    <source>
        <dbReference type="SAM" id="Phobius"/>
    </source>
</evidence>
<sequence length="102" mass="11138">MEIAGSILTALLALAAAGFVLGLAFRLLRFGIRGILALISAIFGFLFRGLWTGAYALTSPFSAHRQRTMMSGLDLGFDDEDDVEEPQRVSAADDLQTDFIRR</sequence>
<proteinExistence type="predicted"/>
<dbReference type="EMBL" id="NRRL01000003">
    <property type="protein sequence ID" value="MBK1666951.1"/>
    <property type="molecule type" value="Genomic_DNA"/>
</dbReference>
<organism evidence="2 3">
    <name type="scientific">Rhodovibrio sodomensis</name>
    <dbReference type="NCBI Taxonomy" id="1088"/>
    <lineage>
        <taxon>Bacteria</taxon>
        <taxon>Pseudomonadati</taxon>
        <taxon>Pseudomonadota</taxon>
        <taxon>Alphaproteobacteria</taxon>
        <taxon>Rhodospirillales</taxon>
        <taxon>Rhodovibrionaceae</taxon>
        <taxon>Rhodovibrio</taxon>
    </lineage>
</organism>
<protein>
    <submittedName>
        <fullName evidence="2">Uncharacterized protein</fullName>
    </submittedName>
</protein>
<keyword evidence="1" id="KW-0812">Transmembrane</keyword>
<keyword evidence="3" id="KW-1185">Reference proteome</keyword>
<keyword evidence="1" id="KW-0472">Membrane</keyword>
<name>A0ABS1DAM7_9PROT</name>
<feature type="transmembrane region" description="Helical" evidence="1">
    <location>
        <begin position="32"/>
        <end position="57"/>
    </location>
</feature>
<gene>
    <name evidence="2" type="ORF">CKO28_02695</name>
</gene>
<accession>A0ABS1DAM7</accession>
<comment type="caution">
    <text evidence="2">The sequence shown here is derived from an EMBL/GenBank/DDBJ whole genome shotgun (WGS) entry which is preliminary data.</text>
</comment>
<evidence type="ECO:0000313" key="2">
    <source>
        <dbReference type="EMBL" id="MBK1666951.1"/>
    </source>
</evidence>